<dbReference type="InterPro" id="IPR038740">
    <property type="entry name" value="BioF2-like_GNAT_dom"/>
</dbReference>
<name>A0A2S8FX70_9BACT</name>
<evidence type="ECO:0000313" key="3">
    <source>
        <dbReference type="Proteomes" id="UP000240009"/>
    </source>
</evidence>
<sequence length="367" mass="42041">MHVERFSDPQSVVSLRSAWNALAGNVPFRSYDWMMSWWKHYGEGHQLFVVGVFDGDDLVGLAPWYKAAGKTGGRTLRFLGDGEVCSDYLDILVHPDDPNRVAPLLVDWLQEALTTSNAWDAMEWDNLEKGTAITAELSQRMMHCQAMVHRLPGLNCWRLELPETWYDFEMQQSKSHRKQIRRQISRVLDTDRCQLHVCNSTMELDAAMPILIDLHMRRRKSLDQPGCFADDRFTKFLYEAASQMMADGKCEILWLDLDDVPIAAEIHFPSYSIAYAYQAGIDPDRLSDEPGSLMQIAVIRRAIEQGKTAVDFLRGDEPYKAHWRAEPRACETIRIIPNTTFGLIRQGIWTTKTQVKSWLKASLGKSE</sequence>
<reference evidence="2 3" key="1">
    <citation type="submission" date="2018-02" db="EMBL/GenBank/DDBJ databases">
        <title>Comparative genomes isolates from brazilian mangrove.</title>
        <authorList>
            <person name="Araujo J.E."/>
            <person name="Taketani R.G."/>
            <person name="Silva M.C.P."/>
            <person name="Loureco M.V."/>
            <person name="Andreote F.D."/>
        </authorList>
    </citation>
    <scope>NUCLEOTIDE SEQUENCE [LARGE SCALE GENOMIC DNA]</scope>
    <source>
        <strain evidence="2 3">HEX-2 MGV</strain>
    </source>
</reference>
<dbReference type="SUPFAM" id="SSF55729">
    <property type="entry name" value="Acyl-CoA N-acyltransferases (Nat)"/>
    <property type="match status" value="1"/>
</dbReference>
<dbReference type="Pfam" id="PF13480">
    <property type="entry name" value="Acetyltransf_6"/>
    <property type="match status" value="1"/>
</dbReference>
<dbReference type="AlphaFoldDB" id="A0A2S8FX70"/>
<dbReference type="Proteomes" id="UP000240009">
    <property type="component" value="Unassembled WGS sequence"/>
</dbReference>
<gene>
    <name evidence="2" type="ORF">C5Y96_06190</name>
</gene>
<proteinExistence type="predicted"/>
<dbReference type="EMBL" id="PUIA01000017">
    <property type="protein sequence ID" value="PQO36753.1"/>
    <property type="molecule type" value="Genomic_DNA"/>
</dbReference>
<evidence type="ECO:0000259" key="1">
    <source>
        <dbReference type="Pfam" id="PF13480"/>
    </source>
</evidence>
<dbReference type="Gene3D" id="3.40.630.30">
    <property type="match status" value="1"/>
</dbReference>
<comment type="caution">
    <text evidence="2">The sequence shown here is derived from an EMBL/GenBank/DDBJ whole genome shotgun (WGS) entry which is preliminary data.</text>
</comment>
<accession>A0A2S8FX70</accession>
<protein>
    <recommendedName>
        <fullName evidence="1">BioF2-like acetyltransferase domain-containing protein</fullName>
    </recommendedName>
</protein>
<organism evidence="2 3">
    <name type="scientific">Blastopirellula marina</name>
    <dbReference type="NCBI Taxonomy" id="124"/>
    <lineage>
        <taxon>Bacteria</taxon>
        <taxon>Pseudomonadati</taxon>
        <taxon>Planctomycetota</taxon>
        <taxon>Planctomycetia</taxon>
        <taxon>Pirellulales</taxon>
        <taxon>Pirellulaceae</taxon>
        <taxon>Blastopirellula</taxon>
    </lineage>
</organism>
<feature type="domain" description="BioF2-like acetyltransferase" evidence="1">
    <location>
        <begin position="174"/>
        <end position="320"/>
    </location>
</feature>
<dbReference type="InterPro" id="IPR016181">
    <property type="entry name" value="Acyl_CoA_acyltransferase"/>
</dbReference>
<evidence type="ECO:0000313" key="2">
    <source>
        <dbReference type="EMBL" id="PQO36753.1"/>
    </source>
</evidence>